<feature type="transmembrane region" description="Helical" evidence="1">
    <location>
        <begin position="161"/>
        <end position="180"/>
    </location>
</feature>
<feature type="transmembrane region" description="Helical" evidence="1">
    <location>
        <begin position="135"/>
        <end position="154"/>
    </location>
</feature>
<accession>A0A410M9G0</accession>
<evidence type="ECO:0000256" key="1">
    <source>
        <dbReference type="SAM" id="Phobius"/>
    </source>
</evidence>
<evidence type="ECO:0000313" key="3">
    <source>
        <dbReference type="Proteomes" id="UP000287756"/>
    </source>
</evidence>
<dbReference type="OrthoDB" id="2360867at2"/>
<feature type="transmembrane region" description="Helical" evidence="1">
    <location>
        <begin position="186"/>
        <end position="205"/>
    </location>
</feature>
<protein>
    <submittedName>
        <fullName evidence="2">Uncharacterized protein</fullName>
    </submittedName>
</protein>
<gene>
    <name evidence="2" type="ORF">HLI_03655</name>
</gene>
<proteinExistence type="predicted"/>
<feature type="transmembrane region" description="Helical" evidence="1">
    <location>
        <begin position="59"/>
        <end position="76"/>
    </location>
</feature>
<dbReference type="AlphaFoldDB" id="A0A410M9G0"/>
<dbReference type="EMBL" id="CP026118">
    <property type="protein sequence ID" value="QAS51374.1"/>
    <property type="molecule type" value="Genomic_DNA"/>
</dbReference>
<feature type="transmembrane region" description="Helical" evidence="1">
    <location>
        <begin position="108"/>
        <end position="129"/>
    </location>
</feature>
<name>A0A410M9G0_9BACI</name>
<feature type="transmembrane region" description="Helical" evidence="1">
    <location>
        <begin position="82"/>
        <end position="101"/>
    </location>
</feature>
<organism evidence="2 3">
    <name type="scientific">Halobacillus litoralis</name>
    <dbReference type="NCBI Taxonomy" id="45668"/>
    <lineage>
        <taxon>Bacteria</taxon>
        <taxon>Bacillati</taxon>
        <taxon>Bacillota</taxon>
        <taxon>Bacilli</taxon>
        <taxon>Bacillales</taxon>
        <taxon>Bacillaceae</taxon>
        <taxon>Halobacillus</taxon>
    </lineage>
</organism>
<keyword evidence="1" id="KW-1133">Transmembrane helix</keyword>
<keyword evidence="1" id="KW-0812">Transmembrane</keyword>
<feature type="transmembrane region" description="Helical" evidence="1">
    <location>
        <begin position="33"/>
        <end position="52"/>
    </location>
</feature>
<sequence>MKKLDISFVVAGSMMTILFLIIVNLLTGTSHMWSVYPVIALFLFPIGVYSIIKKRYTLFTSWASLLLMGFLIFENYRDTPDYPWFLYVFFPLVILPVVSGLRKRWPQFRLAFIITMLTIIYYVSLNLFLSPQYPWAMFPVFAVIWWPLTVYHIQKETYFKYSIHAALLLGIFFTSVNAVFSPATIWAVYPIFGVLWWPLSMYFFVHKRKSHT</sequence>
<reference evidence="2 3" key="1">
    <citation type="submission" date="2018-01" db="EMBL/GenBank/DDBJ databases">
        <title>The whole genome sequencing and assembly of Halobacillus litoralis ERB031 strain.</title>
        <authorList>
            <person name="Lee S.-J."/>
            <person name="Park M.-K."/>
            <person name="Kim J.-Y."/>
            <person name="Lee Y.-J."/>
            <person name="Yi H."/>
            <person name="Bahn Y.-S."/>
            <person name="Kim J.F."/>
            <person name="Lee D.-W."/>
        </authorList>
    </citation>
    <scope>NUCLEOTIDE SEQUENCE [LARGE SCALE GENOMIC DNA]</scope>
    <source>
        <strain evidence="2 3">ERB 031</strain>
    </source>
</reference>
<dbReference type="KEGG" id="hli:HLI_03655"/>
<evidence type="ECO:0000313" key="2">
    <source>
        <dbReference type="EMBL" id="QAS51374.1"/>
    </source>
</evidence>
<dbReference type="RefSeq" id="WP_128523118.1">
    <property type="nucleotide sequence ID" value="NZ_CP026118.1"/>
</dbReference>
<dbReference type="Proteomes" id="UP000287756">
    <property type="component" value="Chromosome"/>
</dbReference>
<keyword evidence="1" id="KW-0472">Membrane</keyword>
<feature type="transmembrane region" description="Helical" evidence="1">
    <location>
        <begin position="7"/>
        <end position="27"/>
    </location>
</feature>